<dbReference type="SUPFAM" id="SSF54495">
    <property type="entry name" value="UBC-like"/>
    <property type="match status" value="1"/>
</dbReference>
<dbReference type="Proteomes" id="UP000789405">
    <property type="component" value="Unassembled WGS sequence"/>
</dbReference>
<evidence type="ECO:0000259" key="1">
    <source>
        <dbReference type="Pfam" id="PF06544"/>
    </source>
</evidence>
<evidence type="ECO:0000313" key="2">
    <source>
        <dbReference type="EMBL" id="CAG8599297.1"/>
    </source>
</evidence>
<dbReference type="Pfam" id="PF06544">
    <property type="entry name" value="Prp3_C"/>
    <property type="match status" value="1"/>
</dbReference>
<dbReference type="EMBL" id="CAJVPY010003706">
    <property type="protein sequence ID" value="CAG8599297.1"/>
    <property type="molecule type" value="Genomic_DNA"/>
</dbReference>
<dbReference type="Gene3D" id="3.10.110.10">
    <property type="entry name" value="Ubiquitin Conjugating Enzyme"/>
    <property type="match status" value="1"/>
</dbReference>
<name>A0A9N9CD56_9GLOM</name>
<dbReference type="AlphaFoldDB" id="A0A9N9CD56"/>
<dbReference type="CDD" id="cd24163">
    <property type="entry name" value="RWDD2_C"/>
    <property type="match status" value="1"/>
</dbReference>
<dbReference type="OrthoDB" id="432412at2759"/>
<keyword evidence="3" id="KW-1185">Reference proteome</keyword>
<organism evidence="2 3">
    <name type="scientific">Dentiscutata erythropus</name>
    <dbReference type="NCBI Taxonomy" id="1348616"/>
    <lineage>
        <taxon>Eukaryota</taxon>
        <taxon>Fungi</taxon>
        <taxon>Fungi incertae sedis</taxon>
        <taxon>Mucoromycota</taxon>
        <taxon>Glomeromycotina</taxon>
        <taxon>Glomeromycetes</taxon>
        <taxon>Diversisporales</taxon>
        <taxon>Gigasporaceae</taxon>
        <taxon>Dentiscutata</taxon>
    </lineage>
</organism>
<feature type="domain" description="Small nuclear ribonucleoprotein Prp3 C-terminal" evidence="1">
    <location>
        <begin position="155"/>
        <end position="220"/>
    </location>
</feature>
<accession>A0A9N9CD56</accession>
<reference evidence="2" key="1">
    <citation type="submission" date="2021-06" db="EMBL/GenBank/DDBJ databases">
        <authorList>
            <person name="Kallberg Y."/>
            <person name="Tangrot J."/>
            <person name="Rosling A."/>
        </authorList>
    </citation>
    <scope>NUCLEOTIDE SEQUENCE</scope>
    <source>
        <strain evidence="2">MA453B</strain>
    </source>
</reference>
<protein>
    <submittedName>
        <fullName evidence="2">11483_t:CDS:1</fullName>
    </submittedName>
</protein>
<dbReference type="InterPro" id="IPR017359">
    <property type="entry name" value="Phi-like"/>
</dbReference>
<dbReference type="InterPro" id="IPR059181">
    <property type="entry name" value="RWDD2A-B_C"/>
</dbReference>
<comment type="caution">
    <text evidence="2">The sequence shown here is derived from an EMBL/GenBank/DDBJ whole genome shotgun (WGS) entry which is preliminary data.</text>
</comment>
<dbReference type="InterPro" id="IPR016135">
    <property type="entry name" value="UBQ-conjugating_enzyme/RWD"/>
</dbReference>
<dbReference type="PANTHER" id="PTHR15955">
    <property type="entry name" value="RWD DOMAIN CONTAINING PROTEIN 2"/>
    <property type="match status" value="1"/>
</dbReference>
<proteinExistence type="predicted"/>
<evidence type="ECO:0000313" key="3">
    <source>
        <dbReference type="Proteomes" id="UP000789405"/>
    </source>
</evidence>
<sequence length="283" mass="33265">MTENNKRLQYEELSLLISMFNDNEFKWVGDPNQLEHWKSALDKFMLTHDVSGLEVSPFRFQILLDMGENWFNVFLPCRYPEARPECYFSSDTATKQMWTEINQEIEKKLNEICDNGWYRLSHVKSFLQQPVINETSELSQFNKKSDYSFKICRILIWTHHLLSLEKRKCVCRWANELGIWGFSKPGYPGIIIVEGLYDNVQGYISRLKSLKWQAITIRSEESEVIYNSPLHNHGEFVKIRLGRINPGVSEFENMSEISSKMKEAGLEEMFLSAMKINKNKTNH</sequence>
<dbReference type="PANTHER" id="PTHR15955:SF8">
    <property type="entry name" value="RWD DOMAIN-CONTAINING PROTEIN 2B-RELATED"/>
    <property type="match status" value="1"/>
</dbReference>
<gene>
    <name evidence="2" type="ORF">DERYTH_LOCUS7561</name>
</gene>
<dbReference type="InterPro" id="IPR010541">
    <property type="entry name" value="Prp3_C"/>
</dbReference>